<dbReference type="PROSITE" id="PS50259">
    <property type="entry name" value="G_PROTEIN_RECEP_F3_4"/>
    <property type="match status" value="1"/>
</dbReference>
<sequence length="630" mass="69147">MIAVSFLLLLKLTFWNIAVLSQQVSSKVNITIGILGIYCSIPRLKLNGSLITNYNTTYDPKLISTTGYGGFTFFGDAAVALAVEDVNNSSTILPGVNVKIKRFSDCGPFYQAAVTSFTGRPSGFAPSIMSRDLTEVHTDVIGVVGGEISATARASAEALSSYQIPYCSWYSGSPLLDDRNMFPYFFRMFPSSKSGNPIYQFLKANSVRQVGIIYQKDSSNPLLQATEIIDVLQQKHVILGAKVALITKLTPAQISYAINTFNRSTVRYIISVGSADWISKIIYPFGKAGLVGPNYVWITTNNPRPSSGDPLKVYGTDFYSFLSGVILIGPKSPSSYGPQYYLTRSQLNLRTGFSENDTTIFTNSNAAIAYDCTMLVLLGIDKLIKLGNPANLVASRGLQASMNLSLFQDLGYESLKYSIISLTNAGNMKTPFVFSAMSGDSYDSYAIGETDIAATSFTYYSGYGYFFNGSTIAPTDGLPRPFTYTIDTSFGLILVILSCIGLVVSLLVAAFFVFYQRNPIVRVANVPECLLVVAGSLLIQISILLYLTDATSLICQLRMWSFRMGYNIMISTLLCKNLLVSRMFSKNRVRRPELLALGYRLANATLIAVNIFIMVAMDVEQKFHCFLLTL</sequence>
<dbReference type="PANTHER" id="PTHR10519">
    <property type="entry name" value="GABA-B RECEPTOR"/>
    <property type="match status" value="1"/>
</dbReference>
<feature type="transmembrane region" description="Helical" evidence="9">
    <location>
        <begin position="526"/>
        <end position="546"/>
    </location>
</feature>
<evidence type="ECO:0000313" key="13">
    <source>
        <dbReference type="Proteomes" id="UP000193642"/>
    </source>
</evidence>
<dbReference type="Gene3D" id="3.40.50.2300">
    <property type="match status" value="1"/>
</dbReference>
<keyword evidence="13" id="KW-1185">Reference proteome</keyword>
<comment type="caution">
    <text evidence="12">The sequence shown here is derived from an EMBL/GenBank/DDBJ whole genome shotgun (WGS) entry which is preliminary data.</text>
</comment>
<gene>
    <name evidence="12" type="ORF">BCR33DRAFT_450805</name>
</gene>
<keyword evidence="7" id="KW-0325">Glycoprotein</keyword>
<keyword evidence="6" id="KW-0675">Receptor</keyword>
<dbReference type="Pfam" id="PF01094">
    <property type="entry name" value="ANF_receptor"/>
    <property type="match status" value="1"/>
</dbReference>
<evidence type="ECO:0000256" key="3">
    <source>
        <dbReference type="ARBA" id="ARBA00022989"/>
    </source>
</evidence>
<dbReference type="EMBL" id="MCGO01000005">
    <property type="protein sequence ID" value="ORY51257.1"/>
    <property type="molecule type" value="Genomic_DNA"/>
</dbReference>
<dbReference type="PRINTS" id="PR00248">
    <property type="entry name" value="GPCRMGR"/>
</dbReference>
<proteinExistence type="predicted"/>
<keyword evidence="2 9" id="KW-0812">Transmembrane</keyword>
<name>A0A1Y2CWA2_9FUNG</name>
<dbReference type="PANTHER" id="PTHR10519:SF20">
    <property type="entry name" value="G-PROTEIN COUPLED RECEPTOR 156-RELATED"/>
    <property type="match status" value="1"/>
</dbReference>
<evidence type="ECO:0000313" key="12">
    <source>
        <dbReference type="EMBL" id="ORY51257.1"/>
    </source>
</evidence>
<protein>
    <submittedName>
        <fullName evidence="12">Periplasmic binding protein-like I</fullName>
    </submittedName>
</protein>
<keyword evidence="5 9" id="KW-0472">Membrane</keyword>
<keyword evidence="3 9" id="KW-1133">Transmembrane helix</keyword>
<feature type="transmembrane region" description="Helical" evidence="9">
    <location>
        <begin position="597"/>
        <end position="617"/>
    </location>
</feature>
<accession>A0A1Y2CWA2</accession>
<evidence type="ECO:0000256" key="6">
    <source>
        <dbReference type="ARBA" id="ARBA00023170"/>
    </source>
</evidence>
<dbReference type="InterPro" id="IPR028082">
    <property type="entry name" value="Peripla_BP_I"/>
</dbReference>
<dbReference type="InterPro" id="IPR017978">
    <property type="entry name" value="GPCR_3_C"/>
</dbReference>
<evidence type="ECO:0000256" key="9">
    <source>
        <dbReference type="SAM" id="Phobius"/>
    </source>
</evidence>
<dbReference type="OrthoDB" id="2156141at2759"/>
<dbReference type="AlphaFoldDB" id="A0A1Y2CWA2"/>
<dbReference type="Proteomes" id="UP000193642">
    <property type="component" value="Unassembled WGS sequence"/>
</dbReference>
<feature type="domain" description="G-protein coupled receptors family 3 profile" evidence="11">
    <location>
        <begin position="490"/>
        <end position="591"/>
    </location>
</feature>
<dbReference type="InterPro" id="IPR000337">
    <property type="entry name" value="GPCR_3"/>
</dbReference>
<evidence type="ECO:0000256" key="2">
    <source>
        <dbReference type="ARBA" id="ARBA00022692"/>
    </source>
</evidence>
<dbReference type="GO" id="GO:0007214">
    <property type="term" value="P:gamma-aminobutyric acid signaling pathway"/>
    <property type="evidence" value="ECO:0007669"/>
    <property type="project" value="TreeGrafter"/>
</dbReference>
<feature type="chain" id="PRO_5012824571" evidence="10">
    <location>
        <begin position="22"/>
        <end position="630"/>
    </location>
</feature>
<evidence type="ECO:0000256" key="5">
    <source>
        <dbReference type="ARBA" id="ARBA00023136"/>
    </source>
</evidence>
<organism evidence="12 13">
    <name type="scientific">Rhizoclosmatium globosum</name>
    <dbReference type="NCBI Taxonomy" id="329046"/>
    <lineage>
        <taxon>Eukaryota</taxon>
        <taxon>Fungi</taxon>
        <taxon>Fungi incertae sedis</taxon>
        <taxon>Chytridiomycota</taxon>
        <taxon>Chytridiomycota incertae sedis</taxon>
        <taxon>Chytridiomycetes</taxon>
        <taxon>Chytridiales</taxon>
        <taxon>Chytriomycetaceae</taxon>
        <taxon>Rhizoclosmatium</taxon>
    </lineage>
</organism>
<evidence type="ECO:0000256" key="4">
    <source>
        <dbReference type="ARBA" id="ARBA00023040"/>
    </source>
</evidence>
<dbReference type="InterPro" id="IPR002455">
    <property type="entry name" value="GPCR3_GABA-B"/>
</dbReference>
<comment type="subcellular location">
    <subcellularLocation>
        <location evidence="1">Membrane</location>
        <topology evidence="1">Multi-pass membrane protein</topology>
    </subcellularLocation>
</comment>
<dbReference type="STRING" id="329046.A0A1Y2CWA2"/>
<dbReference type="SUPFAM" id="SSF53822">
    <property type="entry name" value="Periplasmic binding protein-like I"/>
    <property type="match status" value="1"/>
</dbReference>
<feature type="transmembrane region" description="Helical" evidence="9">
    <location>
        <begin position="566"/>
        <end position="585"/>
    </location>
</feature>
<keyword evidence="8" id="KW-0807">Transducer</keyword>
<evidence type="ECO:0000256" key="8">
    <source>
        <dbReference type="ARBA" id="ARBA00023224"/>
    </source>
</evidence>
<keyword evidence="4" id="KW-0297">G-protein coupled receptor</keyword>
<keyword evidence="10" id="KW-0732">Signal</keyword>
<evidence type="ECO:0000256" key="1">
    <source>
        <dbReference type="ARBA" id="ARBA00004141"/>
    </source>
</evidence>
<feature type="signal peptide" evidence="10">
    <location>
        <begin position="1"/>
        <end position="21"/>
    </location>
</feature>
<dbReference type="GO" id="GO:0004965">
    <property type="term" value="F:G protein-coupled GABA receptor activity"/>
    <property type="evidence" value="ECO:0007669"/>
    <property type="project" value="InterPro"/>
</dbReference>
<feature type="transmembrane region" description="Helical" evidence="9">
    <location>
        <begin position="490"/>
        <end position="514"/>
    </location>
</feature>
<dbReference type="GO" id="GO:0038039">
    <property type="term" value="C:G protein-coupled receptor heterodimeric complex"/>
    <property type="evidence" value="ECO:0007669"/>
    <property type="project" value="TreeGrafter"/>
</dbReference>
<dbReference type="InterPro" id="IPR001828">
    <property type="entry name" value="ANF_lig-bd_rcpt"/>
</dbReference>
<reference evidence="12 13" key="1">
    <citation type="submission" date="2016-07" db="EMBL/GenBank/DDBJ databases">
        <title>Pervasive Adenine N6-methylation of Active Genes in Fungi.</title>
        <authorList>
            <consortium name="DOE Joint Genome Institute"/>
            <person name="Mondo S.J."/>
            <person name="Dannebaum R.O."/>
            <person name="Kuo R.C."/>
            <person name="Labutti K."/>
            <person name="Haridas S."/>
            <person name="Kuo A."/>
            <person name="Salamov A."/>
            <person name="Ahrendt S.R."/>
            <person name="Lipzen A."/>
            <person name="Sullivan W."/>
            <person name="Andreopoulos W.B."/>
            <person name="Clum A."/>
            <person name="Lindquist E."/>
            <person name="Daum C."/>
            <person name="Ramamoorthy G.K."/>
            <person name="Gryganskyi A."/>
            <person name="Culley D."/>
            <person name="Magnuson J.K."/>
            <person name="James T.Y."/>
            <person name="O'Malley M.A."/>
            <person name="Stajich J.E."/>
            <person name="Spatafora J.W."/>
            <person name="Visel A."/>
            <person name="Grigoriev I.V."/>
        </authorList>
    </citation>
    <scope>NUCLEOTIDE SEQUENCE [LARGE SCALE GENOMIC DNA]</scope>
    <source>
        <strain evidence="12 13">JEL800</strain>
    </source>
</reference>
<evidence type="ECO:0000256" key="10">
    <source>
        <dbReference type="SAM" id="SignalP"/>
    </source>
</evidence>
<evidence type="ECO:0000256" key="7">
    <source>
        <dbReference type="ARBA" id="ARBA00023180"/>
    </source>
</evidence>
<dbReference type="Pfam" id="PF00003">
    <property type="entry name" value="7tm_3"/>
    <property type="match status" value="1"/>
</dbReference>
<evidence type="ECO:0000259" key="11">
    <source>
        <dbReference type="PROSITE" id="PS50259"/>
    </source>
</evidence>